<sequence length="91" mass="9607">MIARLLTIAGRVQGVGYRDWAVKQALRLGLRGWVRNRPDGSVQALVAGQGAAVQAMAEACRRGPLLARVASVTEAPAEPPAEEGFARRADG</sequence>
<comment type="similarity">
    <text evidence="1 5">Belongs to the acylphosphatase family.</text>
</comment>
<dbReference type="RefSeq" id="WP_216837969.1">
    <property type="nucleotide sequence ID" value="NZ_JAFNJS010000005.1"/>
</dbReference>
<evidence type="ECO:0000313" key="8">
    <source>
        <dbReference type="Proteomes" id="UP001595420"/>
    </source>
</evidence>
<keyword evidence="8" id="KW-1185">Reference proteome</keyword>
<feature type="active site" evidence="4">
    <location>
        <position position="36"/>
    </location>
</feature>
<dbReference type="PANTHER" id="PTHR47268:SF4">
    <property type="entry name" value="ACYLPHOSPHATASE"/>
    <property type="match status" value="1"/>
</dbReference>
<name>A0ABV7C044_9PROT</name>
<feature type="domain" description="Acylphosphatase-like" evidence="6">
    <location>
        <begin position="3"/>
        <end position="89"/>
    </location>
</feature>
<dbReference type="PROSITE" id="PS00151">
    <property type="entry name" value="ACYLPHOSPHATASE_2"/>
    <property type="match status" value="1"/>
</dbReference>
<dbReference type="InterPro" id="IPR001792">
    <property type="entry name" value="Acylphosphatase-like_dom"/>
</dbReference>
<gene>
    <name evidence="7" type="ORF">ACFOD3_18510</name>
</gene>
<dbReference type="PROSITE" id="PS51160">
    <property type="entry name" value="ACYLPHOSPHATASE_3"/>
    <property type="match status" value="1"/>
</dbReference>
<dbReference type="InterPro" id="IPR020456">
    <property type="entry name" value="Acylphosphatase"/>
</dbReference>
<comment type="catalytic activity">
    <reaction evidence="3 4">
        <text>an acyl phosphate + H2O = a carboxylate + phosphate + H(+)</text>
        <dbReference type="Rhea" id="RHEA:14965"/>
        <dbReference type="ChEBI" id="CHEBI:15377"/>
        <dbReference type="ChEBI" id="CHEBI:15378"/>
        <dbReference type="ChEBI" id="CHEBI:29067"/>
        <dbReference type="ChEBI" id="CHEBI:43474"/>
        <dbReference type="ChEBI" id="CHEBI:59918"/>
        <dbReference type="EC" id="3.6.1.7"/>
    </reaction>
</comment>
<dbReference type="Proteomes" id="UP001595420">
    <property type="component" value="Unassembled WGS sequence"/>
</dbReference>
<protein>
    <recommendedName>
        <fullName evidence="2 4">acylphosphatase</fullName>
        <ecNumber evidence="2 4">3.6.1.7</ecNumber>
    </recommendedName>
</protein>
<accession>A0ABV7C044</accession>
<feature type="active site" evidence="4">
    <location>
        <position position="18"/>
    </location>
</feature>
<evidence type="ECO:0000256" key="3">
    <source>
        <dbReference type="ARBA" id="ARBA00047645"/>
    </source>
</evidence>
<evidence type="ECO:0000259" key="6">
    <source>
        <dbReference type="PROSITE" id="PS51160"/>
    </source>
</evidence>
<comment type="caution">
    <text evidence="7">The sequence shown here is derived from an EMBL/GenBank/DDBJ whole genome shotgun (WGS) entry which is preliminary data.</text>
</comment>
<evidence type="ECO:0000256" key="4">
    <source>
        <dbReference type="PROSITE-ProRule" id="PRU00520"/>
    </source>
</evidence>
<evidence type="ECO:0000256" key="5">
    <source>
        <dbReference type="RuleBase" id="RU004168"/>
    </source>
</evidence>
<dbReference type="NCBIfam" id="NF010996">
    <property type="entry name" value="PRK14421.1"/>
    <property type="match status" value="1"/>
</dbReference>
<dbReference type="EMBL" id="JBHRSB010000005">
    <property type="protein sequence ID" value="MFC3001904.1"/>
    <property type="molecule type" value="Genomic_DNA"/>
</dbReference>
<dbReference type="InterPro" id="IPR017968">
    <property type="entry name" value="Acylphosphatase_CS"/>
</dbReference>
<evidence type="ECO:0000256" key="1">
    <source>
        <dbReference type="ARBA" id="ARBA00005614"/>
    </source>
</evidence>
<proteinExistence type="inferred from homology"/>
<evidence type="ECO:0000256" key="2">
    <source>
        <dbReference type="ARBA" id="ARBA00012150"/>
    </source>
</evidence>
<dbReference type="Pfam" id="PF00708">
    <property type="entry name" value="Acylphosphatase"/>
    <property type="match status" value="1"/>
</dbReference>
<dbReference type="EC" id="3.6.1.7" evidence="2 4"/>
<organism evidence="7 8">
    <name type="scientific">Falsiroseomonas tokyonensis</name>
    <dbReference type="NCBI Taxonomy" id="430521"/>
    <lineage>
        <taxon>Bacteria</taxon>
        <taxon>Pseudomonadati</taxon>
        <taxon>Pseudomonadota</taxon>
        <taxon>Alphaproteobacteria</taxon>
        <taxon>Acetobacterales</taxon>
        <taxon>Roseomonadaceae</taxon>
        <taxon>Falsiroseomonas</taxon>
    </lineage>
</organism>
<keyword evidence="4" id="KW-0378">Hydrolase</keyword>
<dbReference type="PANTHER" id="PTHR47268">
    <property type="entry name" value="ACYLPHOSPHATASE"/>
    <property type="match status" value="1"/>
</dbReference>
<evidence type="ECO:0000313" key="7">
    <source>
        <dbReference type="EMBL" id="MFC3001904.1"/>
    </source>
</evidence>
<reference evidence="8" key="1">
    <citation type="journal article" date="2019" name="Int. J. Syst. Evol. Microbiol.">
        <title>The Global Catalogue of Microorganisms (GCM) 10K type strain sequencing project: providing services to taxonomists for standard genome sequencing and annotation.</title>
        <authorList>
            <consortium name="The Broad Institute Genomics Platform"/>
            <consortium name="The Broad Institute Genome Sequencing Center for Infectious Disease"/>
            <person name="Wu L."/>
            <person name="Ma J."/>
        </authorList>
    </citation>
    <scope>NUCLEOTIDE SEQUENCE [LARGE SCALE GENOMIC DNA]</scope>
    <source>
        <strain evidence="8">CGMCC 1.16855</strain>
    </source>
</reference>